<proteinExistence type="predicted"/>
<dbReference type="InterPro" id="IPR000504">
    <property type="entry name" value="RRM_dom"/>
</dbReference>
<keyword evidence="4" id="KW-0694">RNA-binding</keyword>
<evidence type="ECO:0000259" key="8">
    <source>
        <dbReference type="PROSITE" id="PS50865"/>
    </source>
</evidence>
<feature type="compositionally biased region" description="Polar residues" evidence="6">
    <location>
        <begin position="159"/>
        <end position="197"/>
    </location>
</feature>
<dbReference type="GO" id="GO:0008270">
    <property type="term" value="F:zinc ion binding"/>
    <property type="evidence" value="ECO:0007669"/>
    <property type="project" value="UniProtKB-KW"/>
</dbReference>
<dbReference type="Gene3D" id="6.10.140.2220">
    <property type="match status" value="1"/>
</dbReference>
<keyword evidence="3" id="KW-0862">Zinc</keyword>
<dbReference type="SUPFAM" id="SSF144232">
    <property type="entry name" value="HIT/MYND zinc finger-like"/>
    <property type="match status" value="1"/>
</dbReference>
<name>A0A336LV32_CULSO</name>
<dbReference type="SMART" id="SM00333">
    <property type="entry name" value="TUDOR"/>
    <property type="match status" value="2"/>
</dbReference>
<dbReference type="Gene3D" id="2.30.30.140">
    <property type="match status" value="2"/>
</dbReference>
<dbReference type="Gene3D" id="3.30.70.330">
    <property type="match status" value="1"/>
</dbReference>
<dbReference type="PANTHER" id="PTHR16442:SF1">
    <property type="entry name" value="RING FINGER PROTEIN 17"/>
    <property type="match status" value="1"/>
</dbReference>
<dbReference type="Pfam" id="PF00076">
    <property type="entry name" value="RRM_1"/>
    <property type="match status" value="1"/>
</dbReference>
<dbReference type="GO" id="GO:0003723">
    <property type="term" value="F:RNA binding"/>
    <property type="evidence" value="ECO:0007669"/>
    <property type="project" value="UniProtKB-KW"/>
</dbReference>
<evidence type="ECO:0000256" key="5">
    <source>
        <dbReference type="PROSITE-ProRule" id="PRU00134"/>
    </source>
</evidence>
<dbReference type="Pfam" id="PF00567">
    <property type="entry name" value="TUDOR"/>
    <property type="match status" value="2"/>
</dbReference>
<sequence>MSQRQPNKKFLKKRDRHEVTSQSNPVKVSLLEARISIHINDEMIIRSQYETIIRELCSQFGEVKTIHIPDKCKKGNLVFVEFADPRAADKAIKCINADRALHMIANQARAPKARMNVENNVKPSTSSFQENFTPRQPFTQTNTSPRNKNVGDLNDKENVTSWRSPRNAEQNRLPSNGSAHNPRGSKQSQNGSHNGNASQIHSKAIEALIPTAGHCNLCHRPAELKCQRCGDFYCSHLCQKVHWPQHKRFCFPMPDLVPAEEIPTNGASSMQKIDVPQIEEKLETIKLTEIEPQVKNLSPKFDLPLNVSPPRAETFQARPQLDHLIVYCDEDPKSGDIVAITHPVSTNRVYIVHNQGKMAEEYRSILTWASREENHGPRFMERPDKGTLVFAEFENDWYRAVVQKVIDAQHVLVAFFDFGNTEQLHYTKLREYTGEGDTVRYTYSIYLKDCPYNVGNPMPKNVLDYLKKFSDEFTPLKIRYNGEFNKETNVELFVAETDVCINDKVCALLGTSRAEVRKNREIAKKKIDKQNEPDNREKFYYDDLRFERMDTENKNRIIILCSDDLETNSIWCCLKAANCLIKEIDDAVNNFAENGENLVSFLPEKNELCLVKRNDTHYERAVLVEIDDEKARVMSVDYGGFYFVTKDCIFKIDKSLLMPYYTHVCRISGFPSLIEGDLYNFLKEELEGESNEFVVNKITYDDEDEVHVLFMSALLNEAIACEYLTDDTLTESSHDS</sequence>
<reference evidence="9" key="1">
    <citation type="submission" date="2018-07" db="EMBL/GenBank/DDBJ databases">
        <authorList>
            <person name="Quirk P.G."/>
            <person name="Krulwich T.A."/>
        </authorList>
    </citation>
    <scope>NUCLEOTIDE SEQUENCE</scope>
</reference>
<dbReference type="PROSITE" id="PS50304">
    <property type="entry name" value="TUDOR"/>
    <property type="match status" value="2"/>
</dbReference>
<evidence type="ECO:0000256" key="1">
    <source>
        <dbReference type="ARBA" id="ARBA00022723"/>
    </source>
</evidence>
<dbReference type="InterPro" id="IPR002893">
    <property type="entry name" value="Znf_MYND"/>
</dbReference>
<keyword evidence="1" id="KW-0479">Metal-binding</keyword>
<evidence type="ECO:0000259" key="7">
    <source>
        <dbReference type="PROSITE" id="PS50304"/>
    </source>
</evidence>
<feature type="region of interest" description="Disordered" evidence="6">
    <location>
        <begin position="122"/>
        <end position="197"/>
    </location>
</feature>
<dbReference type="PANTHER" id="PTHR16442">
    <property type="entry name" value="RING FINGER PROTEIN 17"/>
    <property type="match status" value="1"/>
</dbReference>
<feature type="domain" description="MYND-type" evidence="8">
    <location>
        <begin position="215"/>
        <end position="250"/>
    </location>
</feature>
<accession>A0A336LV32</accession>
<dbReference type="SUPFAM" id="SSF54928">
    <property type="entry name" value="RNA-binding domain, RBD"/>
    <property type="match status" value="1"/>
</dbReference>
<evidence type="ECO:0000256" key="6">
    <source>
        <dbReference type="SAM" id="MobiDB-lite"/>
    </source>
</evidence>
<feature type="region of interest" description="Disordered" evidence="6">
    <location>
        <begin position="1"/>
        <end position="23"/>
    </location>
</feature>
<keyword evidence="2 5" id="KW-0863">Zinc-finger</keyword>
<dbReference type="SUPFAM" id="SSF63748">
    <property type="entry name" value="Tudor/PWWP/MBT"/>
    <property type="match status" value="2"/>
</dbReference>
<dbReference type="Pfam" id="PF01753">
    <property type="entry name" value="zf-MYND"/>
    <property type="match status" value="1"/>
</dbReference>
<organism evidence="9">
    <name type="scientific">Culicoides sonorensis</name>
    <name type="common">Biting midge</name>
    <dbReference type="NCBI Taxonomy" id="179676"/>
    <lineage>
        <taxon>Eukaryota</taxon>
        <taxon>Metazoa</taxon>
        <taxon>Ecdysozoa</taxon>
        <taxon>Arthropoda</taxon>
        <taxon>Hexapoda</taxon>
        <taxon>Insecta</taxon>
        <taxon>Pterygota</taxon>
        <taxon>Neoptera</taxon>
        <taxon>Endopterygota</taxon>
        <taxon>Diptera</taxon>
        <taxon>Nematocera</taxon>
        <taxon>Chironomoidea</taxon>
        <taxon>Ceratopogonidae</taxon>
        <taxon>Ceratopogoninae</taxon>
        <taxon>Culicoides</taxon>
        <taxon>Monoculicoides</taxon>
    </lineage>
</organism>
<feature type="compositionally biased region" description="Polar residues" evidence="6">
    <location>
        <begin position="122"/>
        <end position="147"/>
    </location>
</feature>
<evidence type="ECO:0000313" key="9">
    <source>
        <dbReference type="EMBL" id="SSX21700.1"/>
    </source>
</evidence>
<dbReference type="InterPro" id="IPR012677">
    <property type="entry name" value="Nucleotide-bd_a/b_plait_sf"/>
</dbReference>
<dbReference type="CDD" id="cd00590">
    <property type="entry name" value="RRM_SF"/>
    <property type="match status" value="1"/>
</dbReference>
<feature type="compositionally biased region" description="Basic residues" evidence="6">
    <location>
        <begin position="1"/>
        <end position="15"/>
    </location>
</feature>
<evidence type="ECO:0000256" key="2">
    <source>
        <dbReference type="ARBA" id="ARBA00022771"/>
    </source>
</evidence>
<evidence type="ECO:0000256" key="4">
    <source>
        <dbReference type="ARBA" id="ARBA00022884"/>
    </source>
</evidence>
<evidence type="ECO:0000256" key="3">
    <source>
        <dbReference type="ARBA" id="ARBA00022833"/>
    </source>
</evidence>
<feature type="domain" description="Tudor" evidence="7">
    <location>
        <begin position="602"/>
        <end position="659"/>
    </location>
</feature>
<dbReference type="PROSITE" id="PS50865">
    <property type="entry name" value="ZF_MYND_2"/>
    <property type="match status" value="1"/>
</dbReference>
<dbReference type="AlphaFoldDB" id="A0A336LV32"/>
<dbReference type="InterPro" id="IPR002999">
    <property type="entry name" value="Tudor"/>
</dbReference>
<protein>
    <submittedName>
        <fullName evidence="9">CSON005141 protein</fullName>
    </submittedName>
</protein>
<dbReference type="VEuPathDB" id="VectorBase:CSON005141"/>
<gene>
    <name evidence="9" type="primary">CSON005141</name>
</gene>
<dbReference type="EMBL" id="UFQT01000205">
    <property type="protein sequence ID" value="SSX21700.1"/>
    <property type="molecule type" value="Genomic_DNA"/>
</dbReference>
<dbReference type="InterPro" id="IPR035979">
    <property type="entry name" value="RBD_domain_sf"/>
</dbReference>
<feature type="domain" description="Tudor" evidence="7">
    <location>
        <begin position="382"/>
        <end position="439"/>
    </location>
</feature>